<feature type="transmembrane region" description="Helical" evidence="6">
    <location>
        <begin position="370"/>
        <end position="397"/>
    </location>
</feature>
<comment type="subcellular location">
    <subcellularLocation>
        <location evidence="1">Cell membrane</location>
        <topology evidence="1">Multi-pass membrane protein</topology>
    </subcellularLocation>
</comment>
<feature type="domain" description="ABC3 transporter permease C-terminal" evidence="7">
    <location>
        <begin position="665"/>
        <end position="778"/>
    </location>
</feature>
<protein>
    <submittedName>
        <fullName evidence="9">ABC transporter permease</fullName>
    </submittedName>
</protein>
<evidence type="ECO:0000256" key="4">
    <source>
        <dbReference type="ARBA" id="ARBA00022989"/>
    </source>
</evidence>
<name>A0ABV7YZX6_9BACT</name>
<keyword evidence="2" id="KW-1003">Cell membrane</keyword>
<dbReference type="Proteomes" id="UP001595616">
    <property type="component" value="Unassembled WGS sequence"/>
</dbReference>
<sequence>MIRNYFKIAWRNILKNKAFSAINILGLALGMASSLLIFMWVQNEKSIDKYHENNTRIFQVLSNQFYEGQPSTNFAGPGILAENIKKDIPEIEAASQILWEEETLFTVGNIYEKEHGRYVQNDFLNMFSFPLTMGDSSSALKNPNSIVISKKIAEKYFGKTSPLGKSIKINDKELMTVTGVLAEVPQTSSLKFDYLMNYESWIKDNEWAKEWSNGGPRCYVLLNKNADVAKVNAKIKNYVLQKDPDANREIFLANFGDLYLHGNYEAGVLTGGRIDYVNIFSIVAIFILIIACINFMNLATARSVTRAKEIGIRKVGGAPRWVLISQFMGESILIAFFAMLLSLLIVVLVLPSFNSLTEKTLSIDISNPVFWIQLISLTVLTGIASGSYPALFMASLNPVVVLKGALKFKPSATFFRKGLVVFQFGLSIMLILGMIVVFKQIDFIQSKNLGFDRQNLLYVPIEGDVRVKFFTLKQELENSPGIATVSASQATPLEVGSSTQGVNWPGKDTTQIMVFSQNPVSYDYLKTMDITLLNGREFDASFGNDSLSFLINEAAAKKIGYKDPIGKELTFWDQKGQIVGVTKDFHHENVRETIEPLILRLMPKAEHWGYAIIRTEPGKTKMAINSIEQIFKRYNPSYPVNYQFADLEFKKLYTTETTISSLASVFAILAIFISCLGLFGLATFTAEQRTKEIGIRKTLGASVESLIGMLSKDFIVLILISTIIAFPVAWFYLQNWLEKYAYRIEMEWWYFLLAAASAVIVALITVSYQAIKAAFVNPIKSLRSE</sequence>
<dbReference type="InterPro" id="IPR050250">
    <property type="entry name" value="Macrolide_Exporter_MacB"/>
</dbReference>
<dbReference type="InterPro" id="IPR003838">
    <property type="entry name" value="ABC3_permease_C"/>
</dbReference>
<gene>
    <name evidence="9" type="ORF">ACFOOI_14350</name>
</gene>
<evidence type="ECO:0000256" key="6">
    <source>
        <dbReference type="SAM" id="Phobius"/>
    </source>
</evidence>
<feature type="transmembrane region" description="Helical" evidence="6">
    <location>
        <begin position="418"/>
        <end position="438"/>
    </location>
</feature>
<feature type="transmembrane region" description="Helical" evidence="6">
    <location>
        <begin position="21"/>
        <end position="41"/>
    </location>
</feature>
<dbReference type="EMBL" id="JBHRYQ010000001">
    <property type="protein sequence ID" value="MFC3811840.1"/>
    <property type="molecule type" value="Genomic_DNA"/>
</dbReference>
<keyword evidence="4 6" id="KW-1133">Transmembrane helix</keyword>
<feature type="transmembrane region" description="Helical" evidence="6">
    <location>
        <begin position="714"/>
        <end position="733"/>
    </location>
</feature>
<proteinExistence type="predicted"/>
<evidence type="ECO:0000256" key="1">
    <source>
        <dbReference type="ARBA" id="ARBA00004651"/>
    </source>
</evidence>
<keyword evidence="3 6" id="KW-0812">Transmembrane</keyword>
<comment type="caution">
    <text evidence="9">The sequence shown here is derived from an EMBL/GenBank/DDBJ whole genome shotgun (WGS) entry which is preliminary data.</text>
</comment>
<feature type="transmembrane region" description="Helical" evidence="6">
    <location>
        <begin position="748"/>
        <end position="771"/>
    </location>
</feature>
<dbReference type="PANTHER" id="PTHR30572:SF18">
    <property type="entry name" value="ABC-TYPE MACROLIDE FAMILY EXPORT SYSTEM PERMEASE COMPONENT 2"/>
    <property type="match status" value="1"/>
</dbReference>
<evidence type="ECO:0000313" key="10">
    <source>
        <dbReference type="Proteomes" id="UP001595616"/>
    </source>
</evidence>
<feature type="domain" description="MacB-like periplasmic core" evidence="8">
    <location>
        <begin position="20"/>
        <end position="237"/>
    </location>
</feature>
<evidence type="ECO:0000256" key="3">
    <source>
        <dbReference type="ARBA" id="ARBA00022692"/>
    </source>
</evidence>
<feature type="transmembrane region" description="Helical" evidence="6">
    <location>
        <begin position="279"/>
        <end position="300"/>
    </location>
</feature>
<evidence type="ECO:0000256" key="5">
    <source>
        <dbReference type="ARBA" id="ARBA00023136"/>
    </source>
</evidence>
<dbReference type="PANTHER" id="PTHR30572">
    <property type="entry name" value="MEMBRANE COMPONENT OF TRANSPORTER-RELATED"/>
    <property type="match status" value="1"/>
</dbReference>
<dbReference type="Pfam" id="PF02687">
    <property type="entry name" value="FtsX"/>
    <property type="match status" value="2"/>
</dbReference>
<feature type="transmembrane region" description="Helical" evidence="6">
    <location>
        <begin position="321"/>
        <end position="350"/>
    </location>
</feature>
<accession>A0ABV7YZX6</accession>
<evidence type="ECO:0000256" key="2">
    <source>
        <dbReference type="ARBA" id="ARBA00022475"/>
    </source>
</evidence>
<keyword evidence="10" id="KW-1185">Reference proteome</keyword>
<evidence type="ECO:0000259" key="8">
    <source>
        <dbReference type="Pfam" id="PF12704"/>
    </source>
</evidence>
<evidence type="ECO:0000313" key="9">
    <source>
        <dbReference type="EMBL" id="MFC3811840.1"/>
    </source>
</evidence>
<feature type="domain" description="ABC3 transporter permease C-terminal" evidence="7">
    <location>
        <begin position="282"/>
        <end position="398"/>
    </location>
</feature>
<evidence type="ECO:0000259" key="7">
    <source>
        <dbReference type="Pfam" id="PF02687"/>
    </source>
</evidence>
<dbReference type="Pfam" id="PF12704">
    <property type="entry name" value="MacB_PCD"/>
    <property type="match status" value="1"/>
</dbReference>
<dbReference type="RefSeq" id="WP_379838693.1">
    <property type="nucleotide sequence ID" value="NZ_JBHRYQ010000001.1"/>
</dbReference>
<keyword evidence="5 6" id="KW-0472">Membrane</keyword>
<organism evidence="9 10">
    <name type="scientific">Lacihabitans lacunae</name>
    <dbReference type="NCBI Taxonomy" id="1028214"/>
    <lineage>
        <taxon>Bacteria</taxon>
        <taxon>Pseudomonadati</taxon>
        <taxon>Bacteroidota</taxon>
        <taxon>Cytophagia</taxon>
        <taxon>Cytophagales</taxon>
        <taxon>Leadbetterellaceae</taxon>
        <taxon>Lacihabitans</taxon>
    </lineage>
</organism>
<reference evidence="10" key="1">
    <citation type="journal article" date="2019" name="Int. J. Syst. Evol. Microbiol.">
        <title>The Global Catalogue of Microorganisms (GCM) 10K type strain sequencing project: providing services to taxonomists for standard genome sequencing and annotation.</title>
        <authorList>
            <consortium name="The Broad Institute Genomics Platform"/>
            <consortium name="The Broad Institute Genome Sequencing Center for Infectious Disease"/>
            <person name="Wu L."/>
            <person name="Ma J."/>
        </authorList>
    </citation>
    <scope>NUCLEOTIDE SEQUENCE [LARGE SCALE GENOMIC DNA]</scope>
    <source>
        <strain evidence="10">CECT 7956</strain>
    </source>
</reference>
<feature type="transmembrane region" description="Helical" evidence="6">
    <location>
        <begin position="662"/>
        <end position="686"/>
    </location>
</feature>
<dbReference type="InterPro" id="IPR025857">
    <property type="entry name" value="MacB_PCD"/>
</dbReference>